<dbReference type="AlphaFoldDB" id="A0AAD8HCF0"/>
<dbReference type="Proteomes" id="UP001237642">
    <property type="component" value="Unassembled WGS sequence"/>
</dbReference>
<feature type="transmembrane region" description="Helical" evidence="2">
    <location>
        <begin position="31"/>
        <end position="49"/>
    </location>
</feature>
<reference evidence="3" key="2">
    <citation type="submission" date="2023-05" db="EMBL/GenBank/DDBJ databases">
        <authorList>
            <person name="Schelkunov M.I."/>
        </authorList>
    </citation>
    <scope>NUCLEOTIDE SEQUENCE</scope>
    <source>
        <strain evidence="3">Hsosn_3</strain>
        <tissue evidence="3">Leaf</tissue>
    </source>
</reference>
<name>A0AAD8HCF0_9APIA</name>
<keyword evidence="2" id="KW-1133">Transmembrane helix</keyword>
<dbReference type="PANTHER" id="PTHR33640">
    <property type="entry name" value="TRANSMEMBRANE PROTEIN"/>
    <property type="match status" value="1"/>
</dbReference>
<accession>A0AAD8HCF0</accession>
<evidence type="ECO:0000256" key="2">
    <source>
        <dbReference type="SAM" id="Phobius"/>
    </source>
</evidence>
<evidence type="ECO:0000313" key="4">
    <source>
        <dbReference type="Proteomes" id="UP001237642"/>
    </source>
</evidence>
<organism evidence="3 4">
    <name type="scientific">Heracleum sosnowskyi</name>
    <dbReference type="NCBI Taxonomy" id="360622"/>
    <lineage>
        <taxon>Eukaryota</taxon>
        <taxon>Viridiplantae</taxon>
        <taxon>Streptophyta</taxon>
        <taxon>Embryophyta</taxon>
        <taxon>Tracheophyta</taxon>
        <taxon>Spermatophyta</taxon>
        <taxon>Magnoliopsida</taxon>
        <taxon>eudicotyledons</taxon>
        <taxon>Gunneridae</taxon>
        <taxon>Pentapetalae</taxon>
        <taxon>asterids</taxon>
        <taxon>campanulids</taxon>
        <taxon>Apiales</taxon>
        <taxon>Apiaceae</taxon>
        <taxon>Apioideae</taxon>
        <taxon>apioid superclade</taxon>
        <taxon>Tordylieae</taxon>
        <taxon>Tordyliinae</taxon>
        <taxon>Heracleum</taxon>
    </lineage>
</organism>
<protein>
    <submittedName>
        <fullName evidence="3">tRNA--methyltransferase non-catalytic subunit trm6MTase subunit trm6</fullName>
    </submittedName>
</protein>
<evidence type="ECO:0000313" key="3">
    <source>
        <dbReference type="EMBL" id="KAK1363552.1"/>
    </source>
</evidence>
<proteinExistence type="predicted"/>
<comment type="caution">
    <text evidence="3">The sequence shown here is derived from an EMBL/GenBank/DDBJ whole genome shotgun (WGS) entry which is preliminary data.</text>
</comment>
<keyword evidence="4" id="KW-1185">Reference proteome</keyword>
<dbReference type="EMBL" id="JAUIZM010000009">
    <property type="protein sequence ID" value="KAK1363552.1"/>
    <property type="molecule type" value="Genomic_DNA"/>
</dbReference>
<reference evidence="3" key="1">
    <citation type="submission" date="2023-02" db="EMBL/GenBank/DDBJ databases">
        <title>Genome of toxic invasive species Heracleum sosnowskyi carries increased number of genes despite the absence of recent whole-genome duplications.</title>
        <authorList>
            <person name="Schelkunov M."/>
            <person name="Shtratnikova V."/>
            <person name="Makarenko M."/>
            <person name="Klepikova A."/>
            <person name="Omelchenko D."/>
            <person name="Novikova G."/>
            <person name="Obukhova E."/>
            <person name="Bogdanov V."/>
            <person name="Penin A."/>
            <person name="Logacheva M."/>
        </authorList>
    </citation>
    <scope>NUCLEOTIDE SEQUENCE</scope>
    <source>
        <strain evidence="3">Hsosn_3</strain>
        <tissue evidence="3">Leaf</tissue>
    </source>
</reference>
<gene>
    <name evidence="3" type="ORF">POM88_039113</name>
</gene>
<keyword evidence="2" id="KW-0812">Transmembrane</keyword>
<feature type="region of interest" description="Disordered" evidence="1">
    <location>
        <begin position="181"/>
        <end position="214"/>
    </location>
</feature>
<sequence>MESFAFDFDNMKTEKQNAMLRYRRLGNLTKLFRILELCLLLIFISWTSSRIPFLLKISKHYIRQLISIIISPLFIFVLSNVIVLTLLVKSGQFTTKSPSSTEKSDTNLYSEFTNNIEISANSDAENHSVVSEEEVVYQDKEIVGEINTVESKLCSDSIAEVKLQPENSILDEKVLHRSQSEDSKTEIWEKPGKELRQSEGEMCPKNETSGKSKAEIVEELSNEEFQRAIEAYIEKQLMFHKQEKFSIVPHV</sequence>
<keyword evidence="2" id="KW-0472">Membrane</keyword>
<dbReference type="PANTHER" id="PTHR33640:SF3">
    <property type="entry name" value="DUF4408 DOMAIN-CONTAINING PROTEIN"/>
    <property type="match status" value="1"/>
</dbReference>
<evidence type="ECO:0000256" key="1">
    <source>
        <dbReference type="SAM" id="MobiDB-lite"/>
    </source>
</evidence>
<feature type="transmembrane region" description="Helical" evidence="2">
    <location>
        <begin position="61"/>
        <end position="88"/>
    </location>
</feature>